<dbReference type="EMBL" id="OX596087">
    <property type="protein sequence ID" value="CAN0434801.1"/>
    <property type="molecule type" value="Genomic_DNA"/>
</dbReference>
<sequence>MAATTAEENADVNTRHFIGRRRLGGSSDRASGAERSDAARRRRNTLPPPPRPTTTTPPGNPLVGGAAALIPRGGEEPREKNNLCREALLRMRMLRRGEDRKAPRRPWQRPLLTKGSHCTPLESAFDAVEGLI</sequence>
<protein>
    <submittedName>
        <fullName evidence="1">Uncharacterized protein</fullName>
    </submittedName>
</protein>
<name>A0AC59ZI83_RANTA</name>
<reference evidence="1" key="1">
    <citation type="submission" date="2023-05" db="EMBL/GenBank/DDBJ databases">
        <authorList>
            <consortium name="ELIXIR-Norway"/>
        </authorList>
    </citation>
    <scope>NUCLEOTIDE SEQUENCE</scope>
</reference>
<gene>
    <name evidence="1" type="ORF">MRATA1EN22A_LOCUS18852</name>
</gene>
<evidence type="ECO:0000313" key="1">
    <source>
        <dbReference type="EMBL" id="CAN0434801.1"/>
    </source>
</evidence>
<accession>A0AC59ZI83</accession>
<proteinExistence type="predicted"/>
<dbReference type="Proteomes" id="UP001162501">
    <property type="component" value="Chromosome 3"/>
</dbReference>
<evidence type="ECO:0000313" key="2">
    <source>
        <dbReference type="Proteomes" id="UP001162501"/>
    </source>
</evidence>
<reference evidence="1" key="2">
    <citation type="submission" date="2025-03" db="EMBL/GenBank/DDBJ databases">
        <authorList>
            <consortium name="ELIXIR-Norway"/>
            <consortium name="Elixir Norway"/>
        </authorList>
    </citation>
    <scope>NUCLEOTIDE SEQUENCE</scope>
</reference>
<organism evidence="1 2">
    <name type="scientific">Rangifer tarandus platyrhynchus</name>
    <name type="common">Svalbard reindeer</name>
    <dbReference type="NCBI Taxonomy" id="3082113"/>
    <lineage>
        <taxon>Eukaryota</taxon>
        <taxon>Metazoa</taxon>
        <taxon>Chordata</taxon>
        <taxon>Craniata</taxon>
        <taxon>Vertebrata</taxon>
        <taxon>Euteleostomi</taxon>
        <taxon>Mammalia</taxon>
        <taxon>Eutheria</taxon>
        <taxon>Laurasiatheria</taxon>
        <taxon>Artiodactyla</taxon>
        <taxon>Ruminantia</taxon>
        <taxon>Pecora</taxon>
        <taxon>Cervidae</taxon>
        <taxon>Odocoileinae</taxon>
        <taxon>Rangifer</taxon>
    </lineage>
</organism>